<proteinExistence type="predicted"/>
<evidence type="ECO:0000256" key="1">
    <source>
        <dbReference type="ARBA" id="ARBA00022801"/>
    </source>
</evidence>
<keyword evidence="3" id="KW-1185">Reference proteome</keyword>
<dbReference type="SFLD" id="SFLDG01129">
    <property type="entry name" value="C1.5:_HAD__Beta-PGM__Phosphata"/>
    <property type="match status" value="1"/>
</dbReference>
<dbReference type="NCBIfam" id="TIGR01493">
    <property type="entry name" value="HAD-SF-IA-v2"/>
    <property type="match status" value="1"/>
</dbReference>
<dbReference type="Pfam" id="PF13419">
    <property type="entry name" value="HAD_2"/>
    <property type="match status" value="1"/>
</dbReference>
<dbReference type="InterPro" id="IPR036412">
    <property type="entry name" value="HAD-like_sf"/>
</dbReference>
<dbReference type="SFLD" id="SFLDS00003">
    <property type="entry name" value="Haloacid_Dehalogenase"/>
    <property type="match status" value="1"/>
</dbReference>
<dbReference type="PRINTS" id="PR00413">
    <property type="entry name" value="HADHALOGNASE"/>
</dbReference>
<dbReference type="Proteomes" id="UP000290365">
    <property type="component" value="Chromosome"/>
</dbReference>
<dbReference type="AlphaFoldDB" id="A0A4P6JJ40"/>
<sequence length="279" mass="31688">MFLMLYYKRGINNNRCQFVVKSQYMEGRESHSAKSSTRRPCMTQEATNYGRGWVTFDCYGTLVNWRKGMLSALESIVPGKASLLLDQYYLTEAEVEAERPFRSYRNVLAEALRRAARRSRIDLLSGSEHILADTLPSWPLFPDVGSALPMLRADGWRLAILSNIDRDLMSETLRRMPASFDKVITAEDVRTYKPAEGHFRYFLEATQVSPKNWVHVAGSYFHDIVTASRLGAMALWVNREGSQEATPQAAAVLSDLRQIIPTIHRLNSQQDEHAQPAAD</sequence>
<evidence type="ECO:0000313" key="3">
    <source>
        <dbReference type="Proteomes" id="UP000290365"/>
    </source>
</evidence>
<dbReference type="InterPro" id="IPR051540">
    <property type="entry name" value="S-2-haloacid_dehalogenase"/>
</dbReference>
<reference evidence="2 3" key="1">
    <citation type="submission" date="2019-01" db="EMBL/GenBank/DDBJ databases">
        <title>Ktedonosporobacter rubrisoli SCAWS-G2.</title>
        <authorList>
            <person name="Huang Y."/>
            <person name="Yan B."/>
        </authorList>
    </citation>
    <scope>NUCLEOTIDE SEQUENCE [LARGE SCALE GENOMIC DNA]</scope>
    <source>
        <strain evidence="2 3">SCAWS-G2</strain>
    </source>
</reference>
<accession>A0A4P6JJ40</accession>
<dbReference type="EMBL" id="CP035758">
    <property type="protein sequence ID" value="QBD74676.1"/>
    <property type="molecule type" value="Genomic_DNA"/>
</dbReference>
<dbReference type="InterPro" id="IPR006328">
    <property type="entry name" value="2-HAD"/>
</dbReference>
<gene>
    <name evidence="2" type="ORF">EPA93_01190</name>
</gene>
<dbReference type="GO" id="GO:0019120">
    <property type="term" value="F:hydrolase activity, acting on acid halide bonds, in C-halide compounds"/>
    <property type="evidence" value="ECO:0007669"/>
    <property type="project" value="InterPro"/>
</dbReference>
<dbReference type="Gene3D" id="1.10.150.750">
    <property type="match status" value="1"/>
</dbReference>
<evidence type="ECO:0000313" key="2">
    <source>
        <dbReference type="EMBL" id="QBD74676.1"/>
    </source>
</evidence>
<dbReference type="InterPro" id="IPR023214">
    <property type="entry name" value="HAD_sf"/>
</dbReference>
<protein>
    <submittedName>
        <fullName evidence="2">Haloacid dehalogenase type II</fullName>
    </submittedName>
</protein>
<organism evidence="2 3">
    <name type="scientific">Ktedonosporobacter rubrisoli</name>
    <dbReference type="NCBI Taxonomy" id="2509675"/>
    <lineage>
        <taxon>Bacteria</taxon>
        <taxon>Bacillati</taxon>
        <taxon>Chloroflexota</taxon>
        <taxon>Ktedonobacteria</taxon>
        <taxon>Ktedonobacterales</taxon>
        <taxon>Ktedonosporobacteraceae</taxon>
        <taxon>Ktedonosporobacter</taxon>
    </lineage>
</organism>
<dbReference type="OrthoDB" id="264363at2"/>
<name>A0A4P6JJ40_KTERU</name>
<dbReference type="InterPro" id="IPR006439">
    <property type="entry name" value="HAD-SF_hydro_IA"/>
</dbReference>
<dbReference type="PANTHER" id="PTHR43316:SF9">
    <property type="entry name" value="ACID DEHALOGENASE, PUTATIVE (AFU_ORTHOLOGUE AFUA_6G14460)-RELATED"/>
    <property type="match status" value="1"/>
</dbReference>
<dbReference type="KEGG" id="kbs:EPA93_01190"/>
<dbReference type="PANTHER" id="PTHR43316">
    <property type="entry name" value="HYDROLASE, HALOACID DELAHOGENASE-RELATED"/>
    <property type="match status" value="1"/>
</dbReference>
<dbReference type="NCBIfam" id="TIGR01428">
    <property type="entry name" value="HAD_type_II"/>
    <property type="match status" value="1"/>
</dbReference>
<keyword evidence="1" id="KW-0378">Hydrolase</keyword>
<dbReference type="InterPro" id="IPR041492">
    <property type="entry name" value="HAD_2"/>
</dbReference>
<dbReference type="SUPFAM" id="SSF56784">
    <property type="entry name" value="HAD-like"/>
    <property type="match status" value="1"/>
</dbReference>
<dbReference type="Gene3D" id="3.40.50.1000">
    <property type="entry name" value="HAD superfamily/HAD-like"/>
    <property type="match status" value="1"/>
</dbReference>
<dbReference type="NCBIfam" id="TIGR01549">
    <property type="entry name" value="HAD-SF-IA-v1"/>
    <property type="match status" value="1"/>
</dbReference>